<dbReference type="InterPro" id="IPR011128">
    <property type="entry name" value="G3P_DH_NAD-dep_N"/>
</dbReference>
<dbReference type="InterPro" id="IPR006168">
    <property type="entry name" value="G3P_DH_NAD-dep"/>
</dbReference>
<feature type="binding site" evidence="13">
    <location>
        <position position="133"/>
    </location>
    <ligand>
        <name>sn-glycerol 3-phosphate</name>
        <dbReference type="ChEBI" id="CHEBI:57597"/>
    </ligand>
</feature>
<dbReference type="InterPro" id="IPR006109">
    <property type="entry name" value="G3P_DH_NAD-dep_C"/>
</dbReference>
<dbReference type="UniPathway" id="UPA00940"/>
<comment type="similarity">
    <text evidence="1 13 17">Belongs to the NAD-dependent glycerol-3-phosphate dehydrogenase family.</text>
</comment>
<comment type="pathway">
    <text evidence="13">Membrane lipid metabolism; glycerophospholipid metabolism.</text>
</comment>
<feature type="binding site" evidence="13">
    <location>
        <position position="239"/>
    </location>
    <ligand>
        <name>sn-glycerol 3-phosphate</name>
        <dbReference type="ChEBI" id="CHEBI:57597"/>
    </ligand>
</feature>
<dbReference type="PIRSF" id="PIRSF000114">
    <property type="entry name" value="Glycerol-3-P_dh"/>
    <property type="match status" value="1"/>
</dbReference>
<dbReference type="Proteomes" id="UP000886050">
    <property type="component" value="Unassembled WGS sequence"/>
</dbReference>
<dbReference type="NCBIfam" id="NF000942">
    <property type="entry name" value="PRK00094.1-4"/>
    <property type="match status" value="1"/>
</dbReference>
<evidence type="ECO:0000256" key="1">
    <source>
        <dbReference type="ARBA" id="ARBA00011009"/>
    </source>
</evidence>
<evidence type="ECO:0000256" key="2">
    <source>
        <dbReference type="ARBA" id="ARBA00022516"/>
    </source>
</evidence>
<keyword evidence="2 13" id="KW-0444">Lipid biosynthesis</keyword>
<evidence type="ECO:0000256" key="3">
    <source>
        <dbReference type="ARBA" id="ARBA00022857"/>
    </source>
</evidence>
<protein>
    <recommendedName>
        <fullName evidence="11 13">Glycerol-3-phosphate dehydrogenase [NAD(P)+]</fullName>
        <ecNumber evidence="10 13">1.1.1.94</ecNumber>
    </recommendedName>
    <alternativeName>
        <fullName evidence="13">NAD(P)(+)-dependent glycerol-3-phosphate dehydrogenase</fullName>
    </alternativeName>
    <alternativeName>
        <fullName evidence="12 13">NAD(P)H-dependent dihydroxyacetone-phosphate reductase</fullName>
    </alternativeName>
</protein>
<feature type="binding site" evidence="13">
    <location>
        <position position="135"/>
    </location>
    <ligand>
        <name>NADPH</name>
        <dbReference type="ChEBI" id="CHEBI:57783"/>
    </ligand>
</feature>
<keyword evidence="6 13" id="KW-0443">Lipid metabolism</keyword>
<feature type="domain" description="Glycerol-3-phosphate dehydrogenase NAD-dependent N-terminal" evidence="18">
    <location>
        <begin position="4"/>
        <end position="154"/>
    </location>
</feature>
<dbReference type="InterPro" id="IPR008927">
    <property type="entry name" value="6-PGluconate_DH-like_C_sf"/>
</dbReference>
<feature type="binding site" evidence="16">
    <location>
        <position position="250"/>
    </location>
    <ligand>
        <name>NAD(+)</name>
        <dbReference type="ChEBI" id="CHEBI:57540"/>
    </ligand>
</feature>
<dbReference type="InterPro" id="IPR036291">
    <property type="entry name" value="NAD(P)-bd_dom_sf"/>
</dbReference>
<keyword evidence="13" id="KW-0547">Nucleotide-binding</keyword>
<feature type="domain" description="Glycerol-3-phosphate dehydrogenase NAD-dependent C-terminal" evidence="19">
    <location>
        <begin position="175"/>
        <end position="316"/>
    </location>
</feature>
<evidence type="ECO:0000313" key="20">
    <source>
        <dbReference type="EMBL" id="HHF52843.1"/>
    </source>
</evidence>
<evidence type="ECO:0000256" key="16">
    <source>
        <dbReference type="PIRSR" id="PIRSR000114-3"/>
    </source>
</evidence>
<feature type="binding site" evidence="13">
    <location>
        <position position="103"/>
    </location>
    <ligand>
        <name>NADPH</name>
        <dbReference type="ChEBI" id="CHEBI:57783"/>
    </ligand>
</feature>
<dbReference type="PROSITE" id="PS00957">
    <property type="entry name" value="NAD_G3PDH"/>
    <property type="match status" value="1"/>
</dbReference>
<evidence type="ECO:0000256" key="12">
    <source>
        <dbReference type="ARBA" id="ARBA00080511"/>
    </source>
</evidence>
<dbReference type="GO" id="GO:0008654">
    <property type="term" value="P:phospholipid biosynthetic process"/>
    <property type="evidence" value="ECO:0007669"/>
    <property type="project" value="UniProtKB-KW"/>
</dbReference>
<comment type="catalytic activity">
    <reaction evidence="13">
        <text>sn-glycerol 3-phosphate + NAD(+) = dihydroxyacetone phosphate + NADH + H(+)</text>
        <dbReference type="Rhea" id="RHEA:11092"/>
        <dbReference type="ChEBI" id="CHEBI:15378"/>
        <dbReference type="ChEBI" id="CHEBI:57540"/>
        <dbReference type="ChEBI" id="CHEBI:57597"/>
        <dbReference type="ChEBI" id="CHEBI:57642"/>
        <dbReference type="ChEBI" id="CHEBI:57945"/>
        <dbReference type="EC" id="1.1.1.94"/>
    </reaction>
</comment>
<comment type="function">
    <text evidence="13">Catalyzes the reduction of the glycolytic intermediate dihydroxyacetone phosphate (DHAP) to sn-glycerol 3-phosphate (G3P), the key precursor for phospholipid synthesis.</text>
</comment>
<feature type="binding site" evidence="13">
    <location>
        <position position="186"/>
    </location>
    <ligand>
        <name>sn-glycerol 3-phosphate</name>
        <dbReference type="ChEBI" id="CHEBI:57597"/>
    </ligand>
</feature>
<feature type="binding site" evidence="13">
    <location>
        <position position="10"/>
    </location>
    <ligand>
        <name>NADPH</name>
        <dbReference type="ChEBI" id="CHEBI:57783"/>
    </ligand>
</feature>
<dbReference type="SUPFAM" id="SSF48179">
    <property type="entry name" value="6-phosphogluconate dehydrogenase C-terminal domain-like"/>
    <property type="match status" value="1"/>
</dbReference>
<feature type="binding site" evidence="13">
    <location>
        <position position="32"/>
    </location>
    <ligand>
        <name>NADPH</name>
        <dbReference type="ChEBI" id="CHEBI:57783"/>
    </ligand>
</feature>
<feature type="binding site" evidence="13">
    <location>
        <position position="250"/>
    </location>
    <ligand>
        <name>sn-glycerol 3-phosphate</name>
        <dbReference type="ChEBI" id="CHEBI:57597"/>
    </ligand>
</feature>
<evidence type="ECO:0000256" key="4">
    <source>
        <dbReference type="ARBA" id="ARBA00023002"/>
    </source>
</evidence>
<feature type="binding site" evidence="13">
    <location>
        <position position="250"/>
    </location>
    <ligand>
        <name>NADPH</name>
        <dbReference type="ChEBI" id="CHEBI:57783"/>
    </ligand>
</feature>
<keyword evidence="7 13" id="KW-0594">Phospholipid biosynthesis</keyword>
<dbReference type="FunFam" id="3.40.50.720:FF:000019">
    <property type="entry name" value="Glycerol-3-phosphate dehydrogenase [NAD(P)+]"/>
    <property type="match status" value="1"/>
</dbReference>
<evidence type="ECO:0000256" key="13">
    <source>
        <dbReference type="HAMAP-Rule" id="MF_00394"/>
    </source>
</evidence>
<comment type="caution">
    <text evidence="13">Lacks conserved residue(s) required for the propagation of feature annotation.</text>
</comment>
<keyword evidence="5 13" id="KW-0520">NAD</keyword>
<dbReference type="EC" id="1.1.1.94" evidence="10 13"/>
<feature type="binding site" evidence="16">
    <location>
        <begin position="7"/>
        <end position="12"/>
    </location>
    <ligand>
        <name>NAD(+)</name>
        <dbReference type="ChEBI" id="CHEBI:57540"/>
    </ligand>
</feature>
<dbReference type="FunFam" id="1.10.1040.10:FF:000001">
    <property type="entry name" value="Glycerol-3-phosphate dehydrogenase [NAD(P)+]"/>
    <property type="match status" value="1"/>
</dbReference>
<evidence type="ECO:0000256" key="17">
    <source>
        <dbReference type="RuleBase" id="RU000437"/>
    </source>
</evidence>
<dbReference type="Pfam" id="PF01210">
    <property type="entry name" value="NAD_Gly3P_dh_N"/>
    <property type="match status" value="1"/>
</dbReference>
<feature type="binding site" evidence="13">
    <location>
        <position position="103"/>
    </location>
    <ligand>
        <name>sn-glycerol 3-phosphate</name>
        <dbReference type="ChEBI" id="CHEBI:57597"/>
    </ligand>
</feature>
<feature type="binding site" evidence="16">
    <location>
        <position position="135"/>
    </location>
    <ligand>
        <name>NAD(+)</name>
        <dbReference type="ChEBI" id="CHEBI:57540"/>
    </ligand>
</feature>
<dbReference type="PANTHER" id="PTHR11728">
    <property type="entry name" value="GLYCEROL-3-PHOSPHATE DEHYDROGENASE"/>
    <property type="match status" value="1"/>
</dbReference>
<evidence type="ECO:0000256" key="7">
    <source>
        <dbReference type="ARBA" id="ARBA00023209"/>
    </source>
</evidence>
<feature type="binding site" evidence="15">
    <location>
        <begin position="250"/>
        <end position="251"/>
    </location>
    <ligand>
        <name>substrate</name>
    </ligand>
</feature>
<dbReference type="GO" id="GO:0047952">
    <property type="term" value="F:glycerol-3-phosphate dehydrogenase [NAD(P)+] activity"/>
    <property type="evidence" value="ECO:0007669"/>
    <property type="project" value="UniProtKB-UniRule"/>
</dbReference>
<evidence type="ECO:0000256" key="8">
    <source>
        <dbReference type="ARBA" id="ARBA00023264"/>
    </source>
</evidence>
<dbReference type="GO" id="GO:0051287">
    <property type="term" value="F:NAD binding"/>
    <property type="evidence" value="ECO:0007669"/>
    <property type="project" value="InterPro"/>
</dbReference>
<dbReference type="PRINTS" id="PR00077">
    <property type="entry name" value="GPDHDRGNASE"/>
</dbReference>
<gene>
    <name evidence="13" type="primary">gpsA</name>
    <name evidence="20" type="ORF">ENL43_00585</name>
</gene>
<feature type="binding site" evidence="15">
    <location>
        <position position="103"/>
    </location>
    <ligand>
        <name>substrate</name>
    </ligand>
</feature>
<dbReference type="Gene3D" id="3.40.50.720">
    <property type="entry name" value="NAD(P)-binding Rossmann-like Domain"/>
    <property type="match status" value="1"/>
</dbReference>
<dbReference type="InterPro" id="IPR013328">
    <property type="entry name" value="6PGD_dom2"/>
</dbReference>
<feature type="active site" description="Proton acceptor" evidence="13 14">
    <location>
        <position position="186"/>
    </location>
</feature>
<keyword evidence="3 13" id="KW-0521">NADP</keyword>
<keyword evidence="13" id="KW-0963">Cytoplasm</keyword>
<feature type="binding site" evidence="13">
    <location>
        <position position="249"/>
    </location>
    <ligand>
        <name>sn-glycerol 3-phosphate</name>
        <dbReference type="ChEBI" id="CHEBI:57597"/>
    </ligand>
</feature>
<evidence type="ECO:0000256" key="14">
    <source>
        <dbReference type="PIRSR" id="PIRSR000114-1"/>
    </source>
</evidence>
<organism evidence="20">
    <name type="scientific">candidate division WOR-3 bacterium</name>
    <dbReference type="NCBI Taxonomy" id="2052148"/>
    <lineage>
        <taxon>Bacteria</taxon>
        <taxon>Bacteria division WOR-3</taxon>
    </lineage>
</organism>
<feature type="binding site" evidence="13">
    <location>
        <position position="131"/>
    </location>
    <ligand>
        <name>sn-glycerol 3-phosphate</name>
        <dbReference type="ChEBI" id="CHEBI:57597"/>
    </ligand>
</feature>
<proteinExistence type="inferred from homology"/>
<name>A0A7V5LUA8_UNCW3</name>
<dbReference type="PANTHER" id="PTHR11728:SF1">
    <property type="entry name" value="GLYCEROL-3-PHOSPHATE DEHYDROGENASE [NAD(+)] 2, CHLOROPLASTIC"/>
    <property type="match status" value="1"/>
</dbReference>
<dbReference type="GO" id="GO:0005975">
    <property type="term" value="P:carbohydrate metabolic process"/>
    <property type="evidence" value="ECO:0007669"/>
    <property type="project" value="InterPro"/>
</dbReference>
<dbReference type="GO" id="GO:0005829">
    <property type="term" value="C:cytosol"/>
    <property type="evidence" value="ECO:0007669"/>
    <property type="project" value="TreeGrafter"/>
</dbReference>
<dbReference type="EMBL" id="DRTX01000035">
    <property type="protein sequence ID" value="HHF52843.1"/>
    <property type="molecule type" value="Genomic_DNA"/>
</dbReference>
<feature type="binding site" evidence="13">
    <location>
        <position position="11"/>
    </location>
    <ligand>
        <name>NADPH</name>
        <dbReference type="ChEBI" id="CHEBI:57783"/>
    </ligand>
</feature>
<sequence length="326" mass="36163">MNTGIIGSGSWGITIGRLLFFKGNIINIWCRRPEKAVQLSRDREDPERLPGIKIPKAIKFTADFNDLKNSHYIIFAVPSHALRDVASRLKSHFSPNKIISLIKGMEEKTFKTPSQILEELFPFAKIAVLSGPSIAREVAQELPTSVVSASKDVSYAQEVQKLFHTGYFRVYYSHDVIGVELGGALKNIIAIAAGIIDGLNLGANAKGALLVRGIKEIMRIGEKLGANPLTFSGLSGTGDLITTCFSKYSRNRYVGEELSKGRKLQDILKEMKMVAEGVRTTFIVYELSKKLNVDMPITEFVYKILKGEINPQDAIKKILERPPKPE</sequence>
<evidence type="ECO:0000256" key="10">
    <source>
        <dbReference type="ARBA" id="ARBA00066687"/>
    </source>
</evidence>
<dbReference type="GO" id="GO:0046168">
    <property type="term" value="P:glycerol-3-phosphate catabolic process"/>
    <property type="evidence" value="ECO:0007669"/>
    <property type="project" value="InterPro"/>
</dbReference>
<accession>A0A7V5LUA8</accession>
<dbReference type="GO" id="GO:0046167">
    <property type="term" value="P:glycerol-3-phosphate biosynthetic process"/>
    <property type="evidence" value="ECO:0007669"/>
    <property type="project" value="UniProtKB-UniRule"/>
</dbReference>
<reference evidence="20" key="1">
    <citation type="journal article" date="2020" name="mSystems">
        <title>Genome- and Community-Level Interaction Insights into Carbon Utilization and Element Cycling Functions of Hydrothermarchaeota in Hydrothermal Sediment.</title>
        <authorList>
            <person name="Zhou Z."/>
            <person name="Liu Y."/>
            <person name="Xu W."/>
            <person name="Pan J."/>
            <person name="Luo Z.H."/>
            <person name="Li M."/>
        </authorList>
    </citation>
    <scope>NUCLEOTIDE SEQUENCE [LARGE SCALE GENOMIC DNA]</scope>
    <source>
        <strain evidence="20">HyVt-96</strain>
    </source>
</reference>
<feature type="binding site" evidence="13">
    <location>
        <position position="274"/>
    </location>
    <ligand>
        <name>NADPH</name>
        <dbReference type="ChEBI" id="CHEBI:57783"/>
    </ligand>
</feature>
<evidence type="ECO:0000256" key="11">
    <source>
        <dbReference type="ARBA" id="ARBA00069372"/>
    </source>
</evidence>
<dbReference type="GO" id="GO:0006650">
    <property type="term" value="P:glycerophospholipid metabolic process"/>
    <property type="evidence" value="ECO:0007669"/>
    <property type="project" value="UniProtKB-UniRule"/>
</dbReference>
<dbReference type="NCBIfam" id="NF000940">
    <property type="entry name" value="PRK00094.1-2"/>
    <property type="match status" value="1"/>
</dbReference>
<feature type="binding site" evidence="13">
    <location>
        <position position="31"/>
    </location>
    <ligand>
        <name>NADPH</name>
        <dbReference type="ChEBI" id="CHEBI:57783"/>
    </ligand>
</feature>
<keyword evidence="8 13" id="KW-1208">Phospholipid metabolism</keyword>
<dbReference type="AlphaFoldDB" id="A0A7V5LUA8"/>
<keyword evidence="4 13" id="KW-0560">Oxidoreductase</keyword>
<evidence type="ECO:0000259" key="19">
    <source>
        <dbReference type="Pfam" id="PF07479"/>
    </source>
</evidence>
<feature type="binding site" evidence="13">
    <location>
        <position position="251"/>
    </location>
    <ligand>
        <name>sn-glycerol 3-phosphate</name>
        <dbReference type="ChEBI" id="CHEBI:57597"/>
    </ligand>
</feature>
<feature type="binding site" evidence="13">
    <location>
        <position position="276"/>
    </location>
    <ligand>
        <name>NADPH</name>
        <dbReference type="ChEBI" id="CHEBI:57783"/>
    </ligand>
</feature>
<evidence type="ECO:0000256" key="6">
    <source>
        <dbReference type="ARBA" id="ARBA00023098"/>
    </source>
</evidence>
<dbReference type="SUPFAM" id="SSF51735">
    <property type="entry name" value="NAD(P)-binding Rossmann-fold domains"/>
    <property type="match status" value="1"/>
</dbReference>
<dbReference type="HAMAP" id="MF_00394">
    <property type="entry name" value="NAD_Glyc3P_dehydrog"/>
    <property type="match status" value="1"/>
</dbReference>
<dbReference type="Pfam" id="PF07479">
    <property type="entry name" value="NAD_Gly3P_dh_C"/>
    <property type="match status" value="1"/>
</dbReference>
<evidence type="ECO:0000259" key="18">
    <source>
        <dbReference type="Pfam" id="PF01210"/>
    </source>
</evidence>
<comment type="subcellular location">
    <subcellularLocation>
        <location evidence="13">Cytoplasm</location>
    </subcellularLocation>
</comment>
<evidence type="ECO:0000256" key="15">
    <source>
        <dbReference type="PIRSR" id="PIRSR000114-2"/>
    </source>
</evidence>
<evidence type="ECO:0000256" key="9">
    <source>
        <dbReference type="ARBA" id="ARBA00052716"/>
    </source>
</evidence>
<dbReference type="Gene3D" id="1.10.1040.10">
    <property type="entry name" value="N-(1-d-carboxylethyl)-l-norvaline Dehydrogenase, domain 2"/>
    <property type="match status" value="1"/>
</dbReference>
<comment type="catalytic activity">
    <reaction evidence="9">
        <text>sn-glycerol 3-phosphate + NADP(+) = dihydroxyacetone phosphate + NADPH + H(+)</text>
        <dbReference type="Rhea" id="RHEA:11096"/>
        <dbReference type="ChEBI" id="CHEBI:15378"/>
        <dbReference type="ChEBI" id="CHEBI:57597"/>
        <dbReference type="ChEBI" id="CHEBI:57642"/>
        <dbReference type="ChEBI" id="CHEBI:57783"/>
        <dbReference type="ChEBI" id="CHEBI:58349"/>
        <dbReference type="EC" id="1.1.1.94"/>
    </reaction>
    <physiologicalReaction direction="right-to-left" evidence="9">
        <dbReference type="Rhea" id="RHEA:11098"/>
    </physiologicalReaction>
</comment>
<evidence type="ECO:0000256" key="5">
    <source>
        <dbReference type="ARBA" id="ARBA00023027"/>
    </source>
</evidence>
<comment type="caution">
    <text evidence="20">The sequence shown here is derived from an EMBL/GenBank/DDBJ whole genome shotgun (WGS) entry which is preliminary data.</text>
</comment>